<dbReference type="EMBL" id="JTDV01000002">
    <property type="protein sequence ID" value="KJD33977.1"/>
    <property type="molecule type" value="Genomic_DNA"/>
</dbReference>
<organism evidence="2 3">
    <name type="scientific">Neotamlana nanhaiensis</name>
    <dbReference type="NCBI Taxonomy" id="1382798"/>
    <lineage>
        <taxon>Bacteria</taxon>
        <taxon>Pseudomonadati</taxon>
        <taxon>Bacteroidota</taxon>
        <taxon>Flavobacteriia</taxon>
        <taxon>Flavobacteriales</taxon>
        <taxon>Flavobacteriaceae</taxon>
        <taxon>Neotamlana</taxon>
    </lineage>
</organism>
<sequence length="277" mass="30938">MKTILKFSLTALLLILVASCSTSDDSTNEIETQLLGKWLFENPNNNPSVNNSFTFNPNGNVTYSYWTGSGNNYDTETGTFSFNGDIMTMDFPENVNLTYIQKVVFLGDNVVGFQPTGISGENAYEGDYFREGADNYAYNMDKLNLFLDTGNAWRTGCGGSYESSNKINIKVSYFSDGTEVDSKTISSGQGFQIHEDIELDGDIISVKVQLEDFNENALDKGVILYDTGVRIETLGETILVNELLGELFICTDSRYEVTLMYNKVEDKFTIEDKTYGF</sequence>
<gene>
    <name evidence="2" type="ORF">PK35_04370</name>
</gene>
<dbReference type="RefSeq" id="WP_044625468.1">
    <property type="nucleotide sequence ID" value="NZ_JTDV01000002.1"/>
</dbReference>
<evidence type="ECO:0000313" key="3">
    <source>
        <dbReference type="Proteomes" id="UP000032361"/>
    </source>
</evidence>
<keyword evidence="1" id="KW-0732">Signal</keyword>
<feature type="signal peptide" evidence="1">
    <location>
        <begin position="1"/>
        <end position="23"/>
    </location>
</feature>
<dbReference type="PROSITE" id="PS51257">
    <property type="entry name" value="PROKAR_LIPOPROTEIN"/>
    <property type="match status" value="1"/>
</dbReference>
<reference evidence="2 3" key="1">
    <citation type="journal article" date="2015" name="Antonie Van Leeuwenhoek">
        <title>Tamlana nanhaiensis sp. nov., isolated from surface seawater collected from the South China Sea.</title>
        <authorList>
            <person name="Liu X."/>
            <person name="Lai Q."/>
            <person name="Du Y."/>
            <person name="Li G."/>
            <person name="Sun F."/>
            <person name="Shao Z."/>
        </authorList>
    </citation>
    <scope>NUCLEOTIDE SEQUENCE [LARGE SCALE GENOMIC DNA]</scope>
    <source>
        <strain evidence="2 3">FHC16</strain>
    </source>
</reference>
<keyword evidence="3" id="KW-1185">Reference proteome</keyword>
<dbReference type="OrthoDB" id="1453801at2"/>
<dbReference type="PATRIC" id="fig|1382798.3.peg.2050"/>
<dbReference type="AlphaFoldDB" id="A0A0D7W841"/>
<proteinExistence type="predicted"/>
<dbReference type="Proteomes" id="UP000032361">
    <property type="component" value="Unassembled WGS sequence"/>
</dbReference>
<evidence type="ECO:0000256" key="1">
    <source>
        <dbReference type="SAM" id="SignalP"/>
    </source>
</evidence>
<accession>A0A0D7W841</accession>
<name>A0A0D7W841_9FLAO</name>
<evidence type="ECO:0008006" key="4">
    <source>
        <dbReference type="Google" id="ProtNLM"/>
    </source>
</evidence>
<feature type="chain" id="PRO_5002325380" description="Lipocalin-like domain-containing protein" evidence="1">
    <location>
        <begin position="24"/>
        <end position="277"/>
    </location>
</feature>
<evidence type="ECO:0000313" key="2">
    <source>
        <dbReference type="EMBL" id="KJD33977.1"/>
    </source>
</evidence>
<comment type="caution">
    <text evidence="2">The sequence shown here is derived from an EMBL/GenBank/DDBJ whole genome shotgun (WGS) entry which is preliminary data.</text>
</comment>
<dbReference type="STRING" id="1382798.PK35_04370"/>
<protein>
    <recommendedName>
        <fullName evidence="4">Lipocalin-like domain-containing protein</fullName>
    </recommendedName>
</protein>